<evidence type="ECO:0000256" key="1">
    <source>
        <dbReference type="ARBA" id="ARBA00006484"/>
    </source>
</evidence>
<accession>A0A4R4B292</accession>
<dbReference type="EMBL" id="SMDG01000023">
    <property type="protein sequence ID" value="TCW47726.1"/>
    <property type="molecule type" value="Genomic_DNA"/>
</dbReference>
<organism evidence="3 4">
    <name type="scientific">Bacillus thuringiensis</name>
    <dbReference type="NCBI Taxonomy" id="1428"/>
    <lineage>
        <taxon>Bacteria</taxon>
        <taxon>Bacillati</taxon>
        <taxon>Bacillota</taxon>
        <taxon>Bacilli</taxon>
        <taxon>Bacillales</taxon>
        <taxon>Bacillaceae</taxon>
        <taxon>Bacillus</taxon>
        <taxon>Bacillus cereus group</taxon>
    </lineage>
</organism>
<dbReference type="FunFam" id="3.40.50.720:FF:000084">
    <property type="entry name" value="Short-chain dehydrogenase reductase"/>
    <property type="match status" value="1"/>
</dbReference>
<name>A0A4R4B292_BACTU</name>
<evidence type="ECO:0000256" key="2">
    <source>
        <dbReference type="ARBA" id="ARBA00023002"/>
    </source>
</evidence>
<dbReference type="NCBIfam" id="NF005559">
    <property type="entry name" value="PRK07231.1"/>
    <property type="match status" value="1"/>
</dbReference>
<keyword evidence="2" id="KW-0560">Oxidoreductase</keyword>
<dbReference type="AlphaFoldDB" id="A0A4R4B292"/>
<evidence type="ECO:0000313" key="4">
    <source>
        <dbReference type="Proteomes" id="UP000295285"/>
    </source>
</evidence>
<comment type="similarity">
    <text evidence="1">Belongs to the short-chain dehydrogenases/reductases (SDR) family.</text>
</comment>
<dbReference type="InterPro" id="IPR002347">
    <property type="entry name" value="SDR_fam"/>
</dbReference>
<dbReference type="PROSITE" id="PS00061">
    <property type="entry name" value="ADH_SHORT"/>
    <property type="match status" value="1"/>
</dbReference>
<dbReference type="Gene3D" id="3.40.50.720">
    <property type="entry name" value="NAD(P)-binding Rossmann-like Domain"/>
    <property type="match status" value="1"/>
</dbReference>
<dbReference type="Pfam" id="PF13561">
    <property type="entry name" value="adh_short_C2"/>
    <property type="match status" value="1"/>
</dbReference>
<dbReference type="Proteomes" id="UP000295285">
    <property type="component" value="Unassembled WGS sequence"/>
</dbReference>
<dbReference type="PANTHER" id="PTHR24321:SF8">
    <property type="entry name" value="ESTRADIOL 17-BETA-DEHYDROGENASE 8-RELATED"/>
    <property type="match status" value="1"/>
</dbReference>
<comment type="caution">
    <text evidence="3">The sequence shown here is derived from an EMBL/GenBank/DDBJ whole genome shotgun (WGS) entry which is preliminary data.</text>
</comment>
<evidence type="ECO:0000313" key="3">
    <source>
        <dbReference type="EMBL" id="TCW47726.1"/>
    </source>
</evidence>
<dbReference type="CDD" id="cd05233">
    <property type="entry name" value="SDR_c"/>
    <property type="match status" value="1"/>
</dbReference>
<reference evidence="3 4" key="1">
    <citation type="submission" date="2019-03" db="EMBL/GenBank/DDBJ databases">
        <title>Above-ground endophytic microbial communities from plants in different locations in the United States.</title>
        <authorList>
            <person name="Frank C."/>
        </authorList>
    </citation>
    <scope>NUCLEOTIDE SEQUENCE [LARGE SCALE GENOMIC DNA]</scope>
    <source>
        <strain evidence="3 4">LP_2_YM</strain>
    </source>
</reference>
<dbReference type="GO" id="GO:0008206">
    <property type="term" value="P:bile acid metabolic process"/>
    <property type="evidence" value="ECO:0007669"/>
    <property type="project" value="UniProtKB-ARBA"/>
</dbReference>
<dbReference type="RefSeq" id="WP_243707093.1">
    <property type="nucleotide sequence ID" value="NZ_SMDF01000024.1"/>
</dbReference>
<gene>
    <name evidence="3" type="ORF">EC910_12341</name>
</gene>
<dbReference type="PRINTS" id="PR00081">
    <property type="entry name" value="GDHRDH"/>
</dbReference>
<sequence>MQDLNSKVVIITGGASGIGLETAKAFLELEAKVVIADINEYNGEQVISNINNDNLHFVHTDITKESDCEKLIATTLEHFGDLHVFINNAGIEIVGAIHEMPLSDWNKLMNVNLNGVFLGSKHALKYMITKERGTIINTCSVSGLVAWPDIAAYNASKGGVLQLTKSLAIDYAKYNIRVNCVCPGIIDTPLNEKSFELNHTDDLEIVRKQKEKLSPLGRLGTAKEIANTMTFLASDSASYITGSALTVDGGYTAK</sequence>
<dbReference type="PRINTS" id="PR00080">
    <property type="entry name" value="SDRFAMILY"/>
</dbReference>
<proteinExistence type="inferred from homology"/>
<protein>
    <submittedName>
        <fullName evidence="3">Dihydroanticapsin dehydrogenase</fullName>
    </submittedName>
</protein>
<dbReference type="GO" id="GO:0016491">
    <property type="term" value="F:oxidoreductase activity"/>
    <property type="evidence" value="ECO:0007669"/>
    <property type="project" value="UniProtKB-KW"/>
</dbReference>
<dbReference type="SUPFAM" id="SSF51735">
    <property type="entry name" value="NAD(P)-binding Rossmann-fold domains"/>
    <property type="match status" value="1"/>
</dbReference>
<dbReference type="PANTHER" id="PTHR24321">
    <property type="entry name" value="DEHYDROGENASES, SHORT CHAIN"/>
    <property type="match status" value="1"/>
</dbReference>
<dbReference type="InterPro" id="IPR020904">
    <property type="entry name" value="Sc_DH/Rdtase_CS"/>
</dbReference>
<dbReference type="InterPro" id="IPR036291">
    <property type="entry name" value="NAD(P)-bd_dom_sf"/>
</dbReference>